<dbReference type="GO" id="GO:0051537">
    <property type="term" value="F:2 iron, 2 sulfur cluster binding"/>
    <property type="evidence" value="ECO:0007669"/>
    <property type="project" value="UniProtKB-KW"/>
</dbReference>
<dbReference type="AlphaFoldDB" id="U2QIR3"/>
<keyword evidence="4" id="KW-0411">Iron-sulfur</keyword>
<keyword evidence="1" id="KW-0001">2Fe-2S</keyword>
<dbReference type="PATRIC" id="fig|1115809.3.peg.1985"/>
<dbReference type="GO" id="GO:0046872">
    <property type="term" value="F:metal ion binding"/>
    <property type="evidence" value="ECO:0007669"/>
    <property type="project" value="UniProtKB-KW"/>
</dbReference>
<keyword evidence="3" id="KW-0408">Iron</keyword>
<feature type="domain" description="Rieske" evidence="5">
    <location>
        <begin position="98"/>
        <end position="178"/>
    </location>
</feature>
<reference evidence="6 7" key="1">
    <citation type="submission" date="2013-08" db="EMBL/GenBank/DDBJ databases">
        <authorList>
            <person name="Durkin A.S."/>
            <person name="Haft D.R."/>
            <person name="McCorrison J."/>
            <person name="Torralba M."/>
            <person name="Gillis M."/>
            <person name="Haft D.H."/>
            <person name="Methe B."/>
            <person name="Sutton G."/>
            <person name="Nelson K.E."/>
        </authorList>
    </citation>
    <scope>NUCLEOTIDE SEQUENCE [LARGE SCALE GENOMIC DNA]</scope>
    <source>
        <strain evidence="6 7">F0067</strain>
    </source>
</reference>
<keyword evidence="2" id="KW-0479">Metal-binding</keyword>
<proteinExistence type="predicted"/>
<organism evidence="6 7">
    <name type="scientific">Segatella baroniae F0067</name>
    <dbReference type="NCBI Taxonomy" id="1115809"/>
    <lineage>
        <taxon>Bacteria</taxon>
        <taxon>Pseudomonadati</taxon>
        <taxon>Bacteroidota</taxon>
        <taxon>Bacteroidia</taxon>
        <taxon>Bacteroidales</taxon>
        <taxon>Prevotellaceae</taxon>
        <taxon>Segatella</taxon>
    </lineage>
</organism>
<accession>U2QIR3</accession>
<evidence type="ECO:0000256" key="2">
    <source>
        <dbReference type="ARBA" id="ARBA00022723"/>
    </source>
</evidence>
<gene>
    <name evidence="6" type="ORF">HMPREF9135_1798</name>
</gene>
<evidence type="ECO:0000256" key="3">
    <source>
        <dbReference type="ARBA" id="ARBA00023004"/>
    </source>
</evidence>
<evidence type="ECO:0000256" key="4">
    <source>
        <dbReference type="ARBA" id="ARBA00023014"/>
    </source>
</evidence>
<evidence type="ECO:0000313" key="7">
    <source>
        <dbReference type="Proteomes" id="UP000016648"/>
    </source>
</evidence>
<keyword evidence="7" id="KW-1185">Reference proteome</keyword>
<evidence type="ECO:0000256" key="1">
    <source>
        <dbReference type="ARBA" id="ARBA00022714"/>
    </source>
</evidence>
<sequence>MAWTLPVLLGLTACGGDRLYSNDYRCQFQFDLSVHNNTLLNQVVNPLVPGTFVHVSQRWQGGVRHIDLCLASGTAESVALTTAEERQRACILGADNGIVVGQSYHNGLLAYDAQCPNCLAESGQTGRPLAFAAAGARLACPRCRRAYSLHDHGAVVEGPAGKKLMEYVAQSTGRFLLVHNKY</sequence>
<evidence type="ECO:0000259" key="5">
    <source>
        <dbReference type="PROSITE" id="PS51296"/>
    </source>
</evidence>
<dbReference type="EMBL" id="AWEY01000035">
    <property type="protein sequence ID" value="ERK38707.1"/>
    <property type="molecule type" value="Genomic_DNA"/>
</dbReference>
<name>U2QIR3_9BACT</name>
<dbReference type="InterPro" id="IPR036922">
    <property type="entry name" value="Rieske_2Fe-2S_sf"/>
</dbReference>
<protein>
    <recommendedName>
        <fullName evidence="5">Rieske domain-containing protein</fullName>
    </recommendedName>
</protein>
<dbReference type="InterPro" id="IPR017941">
    <property type="entry name" value="Rieske_2Fe-2S"/>
</dbReference>
<dbReference type="PROSITE" id="PS51296">
    <property type="entry name" value="RIESKE"/>
    <property type="match status" value="1"/>
</dbReference>
<dbReference type="Gene3D" id="2.102.10.10">
    <property type="entry name" value="Rieske [2Fe-2S] iron-sulphur domain"/>
    <property type="match status" value="1"/>
</dbReference>
<dbReference type="Proteomes" id="UP000016648">
    <property type="component" value="Unassembled WGS sequence"/>
</dbReference>
<comment type="caution">
    <text evidence="6">The sequence shown here is derived from an EMBL/GenBank/DDBJ whole genome shotgun (WGS) entry which is preliminary data.</text>
</comment>
<evidence type="ECO:0000313" key="6">
    <source>
        <dbReference type="EMBL" id="ERK38707.1"/>
    </source>
</evidence>